<reference evidence="6" key="1">
    <citation type="journal article" date="2019" name="Int. J. Syst. Evol. Microbiol.">
        <title>The Global Catalogue of Microorganisms (GCM) 10K type strain sequencing project: providing services to taxonomists for standard genome sequencing and annotation.</title>
        <authorList>
            <consortium name="The Broad Institute Genomics Platform"/>
            <consortium name="The Broad Institute Genome Sequencing Center for Infectious Disease"/>
            <person name="Wu L."/>
            <person name="Ma J."/>
        </authorList>
    </citation>
    <scope>NUCLEOTIDE SEQUENCE [LARGE SCALE GENOMIC DNA]</scope>
    <source>
        <strain evidence="6">CCUG 57942</strain>
    </source>
</reference>
<sequence length="472" mass="53203">MQTRLLFLLATAIGIVLAHAAPQKPNILWIYTEDLSPWIGCYGDKVNAKHTPHIDALAARGTLLERCYTPAPVCSATRSALITGAMQTTSGTHNHRSSRSPDAYINLPKGWKTLPEIMRDNGYATMNRGKDDYNFHYNRSTLYTIGSTEAGNKRIAKPGGGKLADLPKDKPFFAQIQLRGGKSNPKAAPSKVDPTTLTVPGYYPNTPIFKQIWANHYNTVRVTDNDVKKVLDELEATGRADNTIVFFFSDHGNNLSVRHKQFCYEGGVHVPCIIAGPGIPQAKRRSDLVNALDLSATTLALANIPQPTWFEGQNLFAPNFSPRKFVISARDRCDFTIDVTRTVRTESFRYLRNYKTDRIFLQPQYRDGKGVVKELHKMHKEGSLDPKIDHIYFGPRPAHELYDLNNDPHELNNLAEDPNYADVLLQHIAILEQWQKETGDKGMQPEPEASLKAIYKRWKKRCVNPEFDAFKN</sequence>
<evidence type="ECO:0000259" key="4">
    <source>
        <dbReference type="Pfam" id="PF00884"/>
    </source>
</evidence>
<evidence type="ECO:0000313" key="6">
    <source>
        <dbReference type="Proteomes" id="UP001597389"/>
    </source>
</evidence>
<dbReference type="Pfam" id="PF00884">
    <property type="entry name" value="Sulfatase"/>
    <property type="match status" value="1"/>
</dbReference>
<dbReference type="Proteomes" id="UP001597389">
    <property type="component" value="Unassembled WGS sequence"/>
</dbReference>
<evidence type="ECO:0000256" key="2">
    <source>
        <dbReference type="ARBA" id="ARBA00022801"/>
    </source>
</evidence>
<dbReference type="PANTHER" id="PTHR42693:SF53">
    <property type="entry name" value="ENDO-4-O-SULFATASE"/>
    <property type="match status" value="1"/>
</dbReference>
<accession>A0ABW4ZG09</accession>
<keyword evidence="6" id="KW-1185">Reference proteome</keyword>
<dbReference type="SUPFAM" id="SSF53649">
    <property type="entry name" value="Alkaline phosphatase-like"/>
    <property type="match status" value="1"/>
</dbReference>
<proteinExistence type="inferred from homology"/>
<dbReference type="CDD" id="cd16027">
    <property type="entry name" value="SGSH"/>
    <property type="match status" value="1"/>
</dbReference>
<name>A0ABW4ZG09_9BACT</name>
<dbReference type="Gene3D" id="3.40.720.10">
    <property type="entry name" value="Alkaline Phosphatase, subunit A"/>
    <property type="match status" value="1"/>
</dbReference>
<dbReference type="InterPro" id="IPR000917">
    <property type="entry name" value="Sulfatase_N"/>
</dbReference>
<dbReference type="EMBL" id="JBHUJB010000080">
    <property type="protein sequence ID" value="MFD2160456.1"/>
    <property type="molecule type" value="Genomic_DNA"/>
</dbReference>
<feature type="signal peptide" evidence="3">
    <location>
        <begin position="1"/>
        <end position="20"/>
    </location>
</feature>
<gene>
    <name evidence="5" type="ORF">ACFSW8_16245</name>
</gene>
<dbReference type="PANTHER" id="PTHR42693">
    <property type="entry name" value="ARYLSULFATASE FAMILY MEMBER"/>
    <property type="match status" value="1"/>
</dbReference>
<dbReference type="InterPro" id="IPR017850">
    <property type="entry name" value="Alkaline_phosphatase_core_sf"/>
</dbReference>
<dbReference type="InterPro" id="IPR050738">
    <property type="entry name" value="Sulfatase"/>
</dbReference>
<evidence type="ECO:0000313" key="5">
    <source>
        <dbReference type="EMBL" id="MFD2160456.1"/>
    </source>
</evidence>
<comment type="similarity">
    <text evidence="1">Belongs to the sulfatase family.</text>
</comment>
<dbReference type="RefSeq" id="WP_377088740.1">
    <property type="nucleotide sequence ID" value="NZ_JBHSJL010000014.1"/>
</dbReference>
<keyword evidence="2" id="KW-0378">Hydrolase</keyword>
<organism evidence="5 6">
    <name type="scientific">Rubritalea tangerina</name>
    <dbReference type="NCBI Taxonomy" id="430798"/>
    <lineage>
        <taxon>Bacteria</taxon>
        <taxon>Pseudomonadati</taxon>
        <taxon>Verrucomicrobiota</taxon>
        <taxon>Verrucomicrobiia</taxon>
        <taxon>Verrucomicrobiales</taxon>
        <taxon>Rubritaleaceae</taxon>
        <taxon>Rubritalea</taxon>
    </lineage>
</organism>
<evidence type="ECO:0000256" key="1">
    <source>
        <dbReference type="ARBA" id="ARBA00008779"/>
    </source>
</evidence>
<comment type="caution">
    <text evidence="5">The sequence shown here is derived from an EMBL/GenBank/DDBJ whole genome shotgun (WGS) entry which is preliminary data.</text>
</comment>
<feature type="domain" description="Sulfatase N-terminal" evidence="4">
    <location>
        <begin position="25"/>
        <end position="304"/>
    </location>
</feature>
<evidence type="ECO:0000256" key="3">
    <source>
        <dbReference type="SAM" id="SignalP"/>
    </source>
</evidence>
<feature type="chain" id="PRO_5047030589" evidence="3">
    <location>
        <begin position="21"/>
        <end position="472"/>
    </location>
</feature>
<protein>
    <submittedName>
        <fullName evidence="5">Sulfatase</fullName>
    </submittedName>
</protein>
<keyword evidence="3" id="KW-0732">Signal</keyword>